<dbReference type="RefSeq" id="WP_072364317.1">
    <property type="nucleotide sequence ID" value="NZ_CP139972.1"/>
</dbReference>
<dbReference type="AlphaFoldDB" id="A0A1K1SEE0"/>
<proteinExistence type="predicted"/>
<protein>
    <recommendedName>
        <fullName evidence="5">Topoisomerase II</fullName>
    </recommendedName>
</protein>
<dbReference type="EMBL" id="FPIZ01000021">
    <property type="protein sequence ID" value="SFW82752.1"/>
    <property type="molecule type" value="Genomic_DNA"/>
</dbReference>
<organism evidence="1 3">
    <name type="scientific">Chitinophaga sancti</name>
    <dbReference type="NCBI Taxonomy" id="1004"/>
    <lineage>
        <taxon>Bacteria</taxon>
        <taxon>Pseudomonadati</taxon>
        <taxon>Bacteroidota</taxon>
        <taxon>Chitinophagia</taxon>
        <taxon>Chitinophagales</taxon>
        <taxon>Chitinophagaceae</taxon>
        <taxon>Chitinophaga</taxon>
    </lineage>
</organism>
<dbReference type="Proteomes" id="UP000183788">
    <property type="component" value="Unassembled WGS sequence"/>
</dbReference>
<evidence type="ECO:0000313" key="2">
    <source>
        <dbReference type="EMBL" id="WQG87849.1"/>
    </source>
</evidence>
<dbReference type="Proteomes" id="UP001326715">
    <property type="component" value="Chromosome"/>
</dbReference>
<accession>A0A1K1SEE0</accession>
<evidence type="ECO:0000313" key="3">
    <source>
        <dbReference type="Proteomes" id="UP000183788"/>
    </source>
</evidence>
<gene>
    <name evidence="1" type="ORF">SAMN05661012_05309</name>
    <name evidence="2" type="ORF">SR876_23255</name>
</gene>
<keyword evidence="4" id="KW-1185">Reference proteome</keyword>
<dbReference type="EMBL" id="CP140154">
    <property type="protein sequence ID" value="WQG87849.1"/>
    <property type="molecule type" value="Genomic_DNA"/>
</dbReference>
<evidence type="ECO:0000313" key="4">
    <source>
        <dbReference type="Proteomes" id="UP001326715"/>
    </source>
</evidence>
<evidence type="ECO:0008006" key="5">
    <source>
        <dbReference type="Google" id="ProtNLM"/>
    </source>
</evidence>
<reference evidence="2 4" key="2">
    <citation type="submission" date="2023-11" db="EMBL/GenBank/DDBJ databases">
        <title>MicrobeMod: A computational toolkit for identifying prokaryotic methylation and restriction-modification with nanopore sequencing.</title>
        <authorList>
            <person name="Crits-Christoph A."/>
            <person name="Kang S.C."/>
            <person name="Lee H."/>
            <person name="Ostrov N."/>
        </authorList>
    </citation>
    <scope>NUCLEOTIDE SEQUENCE [LARGE SCALE GENOMIC DNA]</scope>
    <source>
        <strain evidence="2 4">ATCC 23090</strain>
    </source>
</reference>
<sequence length="364" mass="42736">MAKRDPEKTARNKIINSLSEELKILLPEVLLKTGFDSEFSLHGKIGGKFADYIDIKNEVIYSSDHFISLWLQGYEEDLKARGSNKENSSTYDTYLLLRKYKVFKDYLFLFLERTYLRNFEALSKKRPKVEEAEIWIGQTNANYGLMVTPRFVNGQWENDKSEIRHFKKPFWSIGHVLETGLLIPNKDAKIPFRDIPEYLNFFQNVIVRASGSKYEMELAEHYSNYVINSERPENVPLLIPEFRYEGIEVVHKYRLDFTIIEPSELNKIGFELSPWSTHGHLTKTAGLTQKAINEMARNNFEKEMKKHKDFFKKHGIFALIYTDIDLTDTGKIFSDMKKYLEPKSSGKQLKLHIMEDFFNKPLER</sequence>
<name>A0A1K1SEE0_9BACT</name>
<dbReference type="OrthoDB" id="1313316at2"/>
<reference evidence="1 3" key="1">
    <citation type="submission" date="2016-11" db="EMBL/GenBank/DDBJ databases">
        <authorList>
            <person name="Jaros S."/>
            <person name="Januszkiewicz K."/>
            <person name="Wedrychowicz H."/>
        </authorList>
    </citation>
    <scope>NUCLEOTIDE SEQUENCE [LARGE SCALE GENOMIC DNA]</scope>
    <source>
        <strain evidence="1 3">DSM 784</strain>
    </source>
</reference>
<dbReference type="STRING" id="1004.SAMN05661012_05309"/>
<evidence type="ECO:0000313" key="1">
    <source>
        <dbReference type="EMBL" id="SFW82752.1"/>
    </source>
</evidence>